<gene>
    <name evidence="1" type="ORF">OLEA9_A012135</name>
</gene>
<dbReference type="EMBL" id="CACTIH010007580">
    <property type="protein sequence ID" value="CAA3015925.1"/>
    <property type="molecule type" value="Genomic_DNA"/>
</dbReference>
<proteinExistence type="predicted"/>
<comment type="caution">
    <text evidence="1">The sequence shown here is derived from an EMBL/GenBank/DDBJ whole genome shotgun (WGS) entry which is preliminary data.</text>
</comment>
<sequence length="98" mass="10851">MNLLCGAAKIPRVGHGICRACNAPAAGMLVVSIIAITHCERSGARIANAHAIRRRHPKPTATSSRTPVRTTVRTKTYNNNWRQIWWCGFSIVVSRSVW</sequence>
<evidence type="ECO:0000313" key="1">
    <source>
        <dbReference type="EMBL" id="CAA3015925.1"/>
    </source>
</evidence>
<name>A0A8S0UCG1_OLEEU</name>
<organism evidence="1 2">
    <name type="scientific">Olea europaea subsp. europaea</name>
    <dbReference type="NCBI Taxonomy" id="158383"/>
    <lineage>
        <taxon>Eukaryota</taxon>
        <taxon>Viridiplantae</taxon>
        <taxon>Streptophyta</taxon>
        <taxon>Embryophyta</taxon>
        <taxon>Tracheophyta</taxon>
        <taxon>Spermatophyta</taxon>
        <taxon>Magnoliopsida</taxon>
        <taxon>eudicotyledons</taxon>
        <taxon>Gunneridae</taxon>
        <taxon>Pentapetalae</taxon>
        <taxon>asterids</taxon>
        <taxon>lamiids</taxon>
        <taxon>Lamiales</taxon>
        <taxon>Oleaceae</taxon>
        <taxon>Oleeae</taxon>
        <taxon>Olea</taxon>
    </lineage>
</organism>
<dbReference type="AlphaFoldDB" id="A0A8S0UCG1"/>
<evidence type="ECO:0000313" key="2">
    <source>
        <dbReference type="Proteomes" id="UP000594638"/>
    </source>
</evidence>
<dbReference type="Proteomes" id="UP000594638">
    <property type="component" value="Unassembled WGS sequence"/>
</dbReference>
<accession>A0A8S0UCG1</accession>
<protein>
    <submittedName>
        <fullName evidence="1">Uncharacterized protein</fullName>
    </submittedName>
</protein>
<keyword evidence="2" id="KW-1185">Reference proteome</keyword>
<dbReference type="Gramene" id="OE9A012135T1">
    <property type="protein sequence ID" value="OE9A012135C1"/>
    <property type="gene ID" value="OE9A012135"/>
</dbReference>
<reference evidence="1 2" key="1">
    <citation type="submission" date="2019-12" db="EMBL/GenBank/DDBJ databases">
        <authorList>
            <person name="Alioto T."/>
            <person name="Alioto T."/>
            <person name="Gomez Garrido J."/>
        </authorList>
    </citation>
    <scope>NUCLEOTIDE SEQUENCE [LARGE SCALE GENOMIC DNA]</scope>
</reference>